<keyword evidence="2" id="KW-1185">Reference proteome</keyword>
<proteinExistence type="predicted"/>
<dbReference type="AlphaFoldDB" id="A0A1H9S7D0"/>
<dbReference type="STRING" id="155974.SAMN04487818_105310"/>
<dbReference type="RefSeq" id="WP_092777912.1">
    <property type="nucleotide sequence ID" value="NZ_FOGI01000005.1"/>
</dbReference>
<protein>
    <submittedName>
        <fullName evidence="1">Uncharacterized protein</fullName>
    </submittedName>
</protein>
<dbReference type="EMBL" id="FOGI01000005">
    <property type="protein sequence ID" value="SER80884.1"/>
    <property type="molecule type" value="Genomic_DNA"/>
</dbReference>
<evidence type="ECO:0000313" key="2">
    <source>
        <dbReference type="Proteomes" id="UP000199051"/>
    </source>
</evidence>
<reference evidence="2" key="1">
    <citation type="submission" date="2016-10" db="EMBL/GenBank/DDBJ databases">
        <authorList>
            <person name="Varghese N."/>
            <person name="Submissions S."/>
        </authorList>
    </citation>
    <scope>NUCLEOTIDE SEQUENCE [LARGE SCALE GENOMIC DNA]</scope>
    <source>
        <strain evidence="2">DSM 44260</strain>
    </source>
</reference>
<accession>A0A1H9S7D0</accession>
<gene>
    <name evidence="1" type="ORF">SAMN04487818_105310</name>
</gene>
<organism evidence="1 2">
    <name type="scientific">Actinokineospora terrae</name>
    <dbReference type="NCBI Taxonomy" id="155974"/>
    <lineage>
        <taxon>Bacteria</taxon>
        <taxon>Bacillati</taxon>
        <taxon>Actinomycetota</taxon>
        <taxon>Actinomycetes</taxon>
        <taxon>Pseudonocardiales</taxon>
        <taxon>Pseudonocardiaceae</taxon>
        <taxon>Actinokineospora</taxon>
    </lineage>
</organism>
<evidence type="ECO:0000313" key="1">
    <source>
        <dbReference type="EMBL" id="SER80884.1"/>
    </source>
</evidence>
<dbReference type="Proteomes" id="UP000199051">
    <property type="component" value="Unassembled WGS sequence"/>
</dbReference>
<name>A0A1H9S7D0_9PSEU</name>
<sequence length="221" mass="23539">MTHTLQGVDVADLVPSLGAQHSVAVTNHSTVDGRNAVLFQGSPSLPDNAVPLAWLARLSRPGTTVTLEWSLNYCFVHGRQGNLHDGVDYGGAGVLDARLARYNVAGLSYRAGTFGFRREQGDHPDGVLAIFQDDTVPGRGAYRRGCVGIGMDGAATFVAATEPGVDLTFDPHPEYWLTLARYAAGAVVDPAAIQAVRLTFPGGKTRAHATFTGTTWTVDYR</sequence>